<feature type="compositionally biased region" description="Polar residues" evidence="7">
    <location>
        <begin position="138"/>
        <end position="152"/>
    </location>
</feature>
<dbReference type="Gene3D" id="3.40.1350.10">
    <property type="match status" value="1"/>
</dbReference>
<feature type="domain" description="tRNA intron endonuclease catalytic" evidence="8">
    <location>
        <begin position="217"/>
        <end position="288"/>
    </location>
</feature>
<organism evidence="10 11">
    <name type="scientific">Cyphellophora attinorum</name>
    <dbReference type="NCBI Taxonomy" id="1664694"/>
    <lineage>
        <taxon>Eukaryota</taxon>
        <taxon>Fungi</taxon>
        <taxon>Dikarya</taxon>
        <taxon>Ascomycota</taxon>
        <taxon>Pezizomycotina</taxon>
        <taxon>Eurotiomycetes</taxon>
        <taxon>Chaetothyriomycetidae</taxon>
        <taxon>Chaetothyriales</taxon>
        <taxon>Cyphellophoraceae</taxon>
        <taxon>Cyphellophora</taxon>
    </lineage>
</organism>
<keyword evidence="10" id="KW-0378">Hydrolase</keyword>
<reference evidence="10 11" key="1">
    <citation type="submission" date="2015-06" db="EMBL/GenBank/DDBJ databases">
        <title>Draft genome of the ant-associated black yeast Phialophora attae CBS 131958.</title>
        <authorList>
            <person name="Moreno L.F."/>
            <person name="Stielow B.J."/>
            <person name="de Hoog S."/>
            <person name="Vicente V.A."/>
            <person name="Weiss V.A."/>
            <person name="de Vries M."/>
            <person name="Cruz L.M."/>
            <person name="Souza E.M."/>
        </authorList>
    </citation>
    <scope>NUCLEOTIDE SEQUENCE [LARGE SCALE GENOMIC DNA]</scope>
    <source>
        <strain evidence="10 11">CBS 131958</strain>
    </source>
</reference>
<dbReference type="GO" id="GO:0000214">
    <property type="term" value="C:tRNA-intron endonuclease complex"/>
    <property type="evidence" value="ECO:0007669"/>
    <property type="project" value="UniProtKB-UniRule"/>
</dbReference>
<dbReference type="AlphaFoldDB" id="A0A0N0NKR9"/>
<evidence type="ECO:0000256" key="6">
    <source>
        <dbReference type="PIRSR" id="PIRSR017250-50"/>
    </source>
</evidence>
<keyword evidence="10" id="KW-0540">Nuclease</keyword>
<dbReference type="FunFam" id="3.40.1350.10:FF:000008">
    <property type="entry name" value="tRNA-splicing endonuclease subunit Sen34"/>
    <property type="match status" value="1"/>
</dbReference>
<keyword evidence="2 5" id="KW-0819">tRNA processing</keyword>
<comment type="caution">
    <text evidence="10">The sequence shown here is derived from an EMBL/GenBank/DDBJ whole genome shotgun (WGS) entry which is preliminary data.</text>
</comment>
<dbReference type="InterPro" id="IPR059049">
    <property type="entry name" value="TSEN34_N"/>
</dbReference>
<sequence>MDHTSADSQSGNSRKVPELPIAISMIAGRYMLFDIEAGIYLRREHNICGYNVGTLAQMPSQNGFLGLPILLMPEEAQVLVDKGVGCIVDDKAAHRSALDHRDEARVAEYRAEVVRHATKLQAVKEQYRAETKKRHQVQRNAQRSGTDSNLGSETDLMFFDDDDTVAEDSASKMTQKNPVQFSEQSDRITPTTSGPLLDHASHIAGSSGRPIENLPPNYPLFRHLHNKKYFMTPGLRFGCQYTTYPGDPLRFHSHFLTTDLGWEKGMDLMELVGGGRLGTGVKKGFLIGSHATSQDTHTEALTDEAKIRTFSIEWAVM</sequence>
<dbReference type="InterPro" id="IPR016690">
    <property type="entry name" value="TSEN34"/>
</dbReference>
<dbReference type="GO" id="GO:0000213">
    <property type="term" value="F:tRNA-intron lyase activity"/>
    <property type="evidence" value="ECO:0007669"/>
    <property type="project" value="UniProtKB-UniRule"/>
</dbReference>
<dbReference type="RefSeq" id="XP_017998434.1">
    <property type="nucleotide sequence ID" value="XM_018144340.1"/>
</dbReference>
<evidence type="ECO:0000256" key="5">
    <source>
        <dbReference type="PIRNR" id="PIRNR017250"/>
    </source>
</evidence>
<evidence type="ECO:0000256" key="1">
    <source>
        <dbReference type="ARBA" id="ARBA00008078"/>
    </source>
</evidence>
<feature type="region of interest" description="Disordered" evidence="7">
    <location>
        <begin position="167"/>
        <end position="212"/>
    </location>
</feature>
<dbReference type="Proteomes" id="UP000038010">
    <property type="component" value="Unassembled WGS sequence"/>
</dbReference>
<dbReference type="STRING" id="1664694.A0A0N0NKR9"/>
<feature type="active site" evidence="6">
    <location>
        <position position="244"/>
    </location>
</feature>
<evidence type="ECO:0000259" key="8">
    <source>
        <dbReference type="Pfam" id="PF01974"/>
    </source>
</evidence>
<dbReference type="VEuPathDB" id="FungiDB:AB675_4216"/>
<dbReference type="GeneID" id="28736220"/>
<feature type="region of interest" description="Disordered" evidence="7">
    <location>
        <begin position="128"/>
        <end position="155"/>
    </location>
</feature>
<feature type="active site" evidence="6">
    <location>
        <position position="252"/>
    </location>
</feature>
<name>A0A0N0NKR9_9EURO</name>
<dbReference type="PANTHER" id="PTHR13070">
    <property type="entry name" value="TRNA-SPLICING ENDONUCLEASE SUBUNIT SEN34-RELATED"/>
    <property type="match status" value="1"/>
</dbReference>
<proteinExistence type="inferred from homology"/>
<dbReference type="InterPro" id="IPR006677">
    <property type="entry name" value="tRNA_intron_Endonuc_cat-like"/>
</dbReference>
<evidence type="ECO:0000256" key="4">
    <source>
        <dbReference type="ARBA" id="ARBA00059865"/>
    </source>
</evidence>
<evidence type="ECO:0000256" key="2">
    <source>
        <dbReference type="ARBA" id="ARBA00022694"/>
    </source>
</evidence>
<dbReference type="SUPFAM" id="SSF53032">
    <property type="entry name" value="tRNA-intron endonuclease catalytic domain-like"/>
    <property type="match status" value="1"/>
</dbReference>
<dbReference type="GO" id="GO:0003676">
    <property type="term" value="F:nucleic acid binding"/>
    <property type="evidence" value="ECO:0007669"/>
    <property type="project" value="InterPro"/>
</dbReference>
<comment type="similarity">
    <text evidence="1 5">Belongs to the tRNA-intron endonuclease family.</text>
</comment>
<dbReference type="Pfam" id="PF01974">
    <property type="entry name" value="tRNA_int_endo"/>
    <property type="match status" value="1"/>
</dbReference>
<protein>
    <recommendedName>
        <fullName evidence="5">tRNA-splicing endonuclease subunit Sen34</fullName>
        <ecNumber evidence="5">4.6.1.16</ecNumber>
    </recommendedName>
</protein>
<accession>A0A0N0NKR9</accession>
<comment type="function">
    <text evidence="4">Constitutes one of the two catalytic subunit of the tRNA-splicing endonuclease complex, a complex responsible for identification and cleavage of the splice sites in pre-tRNA. It cleaves pre-tRNA at the 5'- and 3'-splice sites to release the intron. The products are an intron and two tRNA half-molecules bearing 2',3'-cyclic phosphate and 5'-OH termini. There are no conserved sequences at the splice sites, but the intron is invariably located at the same site in the gene, placing the splice sites an invariant distance from the constant structural features of the tRNA body. It probably carries the active site for 3'-splice site cleavage.</text>
</comment>
<evidence type="ECO:0000256" key="3">
    <source>
        <dbReference type="ARBA" id="ARBA00023239"/>
    </source>
</evidence>
<dbReference type="PIRSF" id="PIRSF017250">
    <property type="entry name" value="tRNA_splic_SEN34"/>
    <property type="match status" value="1"/>
</dbReference>
<dbReference type="EC" id="4.6.1.16" evidence="5"/>
<dbReference type="Pfam" id="PF26577">
    <property type="entry name" value="TSEN34_N"/>
    <property type="match status" value="1"/>
</dbReference>
<dbReference type="OrthoDB" id="48041at2759"/>
<keyword evidence="3 5" id="KW-0456">Lyase</keyword>
<evidence type="ECO:0000313" key="10">
    <source>
        <dbReference type="EMBL" id="KPI38471.1"/>
    </source>
</evidence>
<feature type="active site" evidence="6">
    <location>
        <position position="283"/>
    </location>
</feature>
<keyword evidence="11" id="KW-1185">Reference proteome</keyword>
<feature type="compositionally biased region" description="Polar residues" evidence="7">
    <location>
        <begin position="171"/>
        <end position="194"/>
    </location>
</feature>
<dbReference type="EMBL" id="LFJN01000018">
    <property type="protein sequence ID" value="KPI38471.1"/>
    <property type="molecule type" value="Genomic_DNA"/>
</dbReference>
<evidence type="ECO:0000259" key="9">
    <source>
        <dbReference type="Pfam" id="PF26577"/>
    </source>
</evidence>
<dbReference type="InterPro" id="IPR036167">
    <property type="entry name" value="tRNA_intron_Endo_cat-like_sf"/>
</dbReference>
<dbReference type="CDD" id="cd22363">
    <property type="entry name" value="tRNA-intron_lyase_C"/>
    <property type="match status" value="1"/>
</dbReference>
<gene>
    <name evidence="10" type="ORF">AB675_4216</name>
</gene>
<dbReference type="PANTHER" id="PTHR13070:SF0">
    <property type="entry name" value="TRNA-SPLICING ENDONUCLEASE SUBUNIT SEN34"/>
    <property type="match status" value="1"/>
</dbReference>
<feature type="domain" description="TSEN34 N-terminal" evidence="9">
    <location>
        <begin position="21"/>
        <end position="90"/>
    </location>
</feature>
<evidence type="ECO:0000256" key="7">
    <source>
        <dbReference type="SAM" id="MobiDB-lite"/>
    </source>
</evidence>
<dbReference type="GO" id="GO:0000379">
    <property type="term" value="P:tRNA-type intron splice site recognition and cleavage"/>
    <property type="evidence" value="ECO:0007669"/>
    <property type="project" value="UniProtKB-UniRule"/>
</dbReference>
<evidence type="ECO:0000313" key="11">
    <source>
        <dbReference type="Proteomes" id="UP000038010"/>
    </source>
</evidence>
<dbReference type="InterPro" id="IPR011856">
    <property type="entry name" value="tRNA_endonuc-like_dom_sf"/>
</dbReference>
<keyword evidence="10" id="KW-0255">Endonuclease</keyword>